<protein>
    <recommendedName>
        <fullName evidence="1">Coilin tudor domain-containing protein</fullName>
    </recommendedName>
</protein>
<dbReference type="GO" id="GO:0030620">
    <property type="term" value="F:U2 snRNA binding"/>
    <property type="evidence" value="ECO:0007669"/>
    <property type="project" value="TreeGrafter"/>
</dbReference>
<dbReference type="AlphaFoldDB" id="A0AAD5S9W4"/>
<feature type="domain" description="Coilin tudor" evidence="1">
    <location>
        <begin position="2"/>
        <end position="64"/>
    </location>
</feature>
<evidence type="ECO:0000259" key="1">
    <source>
        <dbReference type="Pfam" id="PF23086"/>
    </source>
</evidence>
<keyword evidence="3" id="KW-1185">Reference proteome</keyword>
<dbReference type="PANTHER" id="PTHR15197:SF0">
    <property type="entry name" value="COILIN"/>
    <property type="match status" value="1"/>
</dbReference>
<dbReference type="GO" id="GO:0015030">
    <property type="term" value="C:Cajal body"/>
    <property type="evidence" value="ECO:0007669"/>
    <property type="project" value="TreeGrafter"/>
</dbReference>
<gene>
    <name evidence="2" type="ORF">HK097_010448</name>
</gene>
<dbReference type="Proteomes" id="UP001212841">
    <property type="component" value="Unassembled WGS sequence"/>
</dbReference>
<dbReference type="GO" id="GO:0000387">
    <property type="term" value="P:spliceosomal snRNP assembly"/>
    <property type="evidence" value="ECO:0007669"/>
    <property type="project" value="TreeGrafter"/>
</dbReference>
<dbReference type="Pfam" id="PF23086">
    <property type="entry name" value="Tudor_Coilin"/>
    <property type="match status" value="1"/>
</dbReference>
<dbReference type="EMBL" id="JADGJD010000776">
    <property type="protein sequence ID" value="KAJ3048532.1"/>
    <property type="molecule type" value="Genomic_DNA"/>
</dbReference>
<dbReference type="InterPro" id="IPR056398">
    <property type="entry name" value="Tudor_Coilin"/>
</dbReference>
<organism evidence="2 3">
    <name type="scientific">Rhizophlyctis rosea</name>
    <dbReference type="NCBI Taxonomy" id="64517"/>
    <lineage>
        <taxon>Eukaryota</taxon>
        <taxon>Fungi</taxon>
        <taxon>Fungi incertae sedis</taxon>
        <taxon>Chytridiomycota</taxon>
        <taxon>Chytridiomycota incertae sedis</taxon>
        <taxon>Chytridiomycetes</taxon>
        <taxon>Rhizophlyctidales</taxon>
        <taxon>Rhizophlyctidaceae</taxon>
        <taxon>Rhizophlyctis</taxon>
    </lineage>
</organism>
<dbReference type="PANTHER" id="PTHR15197">
    <property type="entry name" value="COILIN P80"/>
    <property type="match status" value="1"/>
</dbReference>
<evidence type="ECO:0000313" key="2">
    <source>
        <dbReference type="EMBL" id="KAJ3048532.1"/>
    </source>
</evidence>
<dbReference type="GO" id="GO:0030619">
    <property type="term" value="F:U1 snRNA binding"/>
    <property type="evidence" value="ECO:0007669"/>
    <property type="project" value="TreeGrafter"/>
</dbReference>
<reference evidence="2" key="1">
    <citation type="submission" date="2020-05" db="EMBL/GenBank/DDBJ databases">
        <title>Phylogenomic resolution of chytrid fungi.</title>
        <authorList>
            <person name="Stajich J.E."/>
            <person name="Amses K."/>
            <person name="Simmons R."/>
            <person name="Seto K."/>
            <person name="Myers J."/>
            <person name="Bonds A."/>
            <person name="Quandt C.A."/>
            <person name="Barry K."/>
            <person name="Liu P."/>
            <person name="Grigoriev I."/>
            <person name="Longcore J.E."/>
            <person name="James T.Y."/>
        </authorList>
    </citation>
    <scope>NUCLEOTIDE SEQUENCE</scope>
    <source>
        <strain evidence="2">JEL0318</strain>
    </source>
</reference>
<accession>A0AAD5S9W4</accession>
<comment type="caution">
    <text evidence="2">The sequence shown here is derived from an EMBL/GenBank/DDBJ whole genome shotgun (WGS) entry which is preliminary data.</text>
</comment>
<proteinExistence type="predicted"/>
<name>A0AAD5S9W4_9FUNG</name>
<dbReference type="InterPro" id="IPR024822">
    <property type="entry name" value="Coilin"/>
</dbReference>
<evidence type="ECO:0000313" key="3">
    <source>
        <dbReference type="Proteomes" id="UP001212841"/>
    </source>
</evidence>
<sequence>MPSLVGDPVAGSTIAFKTLELSADYTPEVSDYKEAQVLAYDALTKRVTLKHLAPPPSKPTPEEMYNEDGEFLGRKFDLPPDDEYVVDDGSGGEIVTVGLGDVLEGKIVV</sequence>